<dbReference type="EMBL" id="JAQIZT010000010">
    <property type="protein sequence ID" value="KAJ6983468.1"/>
    <property type="molecule type" value="Genomic_DNA"/>
</dbReference>
<dbReference type="Proteomes" id="UP001164929">
    <property type="component" value="Chromosome 10"/>
</dbReference>
<keyword evidence="2" id="KW-1185">Reference proteome</keyword>
<sequence>MIYKLLVLICQRFNSPGVEVVIFLWDLLFALFTRASSFSAQHPGHLLLFLQLNPLPVEKASSQGKLYHVCSLLIQQ</sequence>
<accession>A0AAD6QAZ9</accession>
<evidence type="ECO:0000313" key="2">
    <source>
        <dbReference type="Proteomes" id="UP001164929"/>
    </source>
</evidence>
<protein>
    <submittedName>
        <fullName evidence="1">Uncharacterized protein</fullName>
    </submittedName>
</protein>
<evidence type="ECO:0000313" key="1">
    <source>
        <dbReference type="EMBL" id="KAJ6983468.1"/>
    </source>
</evidence>
<comment type="caution">
    <text evidence="1">The sequence shown here is derived from an EMBL/GenBank/DDBJ whole genome shotgun (WGS) entry which is preliminary data.</text>
</comment>
<organism evidence="1 2">
    <name type="scientific">Populus alba x Populus x berolinensis</name>
    <dbReference type="NCBI Taxonomy" id="444605"/>
    <lineage>
        <taxon>Eukaryota</taxon>
        <taxon>Viridiplantae</taxon>
        <taxon>Streptophyta</taxon>
        <taxon>Embryophyta</taxon>
        <taxon>Tracheophyta</taxon>
        <taxon>Spermatophyta</taxon>
        <taxon>Magnoliopsida</taxon>
        <taxon>eudicotyledons</taxon>
        <taxon>Gunneridae</taxon>
        <taxon>Pentapetalae</taxon>
        <taxon>rosids</taxon>
        <taxon>fabids</taxon>
        <taxon>Malpighiales</taxon>
        <taxon>Salicaceae</taxon>
        <taxon>Saliceae</taxon>
        <taxon>Populus</taxon>
    </lineage>
</organism>
<reference evidence="1" key="1">
    <citation type="journal article" date="2023" name="Mol. Ecol. Resour.">
        <title>Chromosome-level genome assembly of a triploid poplar Populus alba 'Berolinensis'.</title>
        <authorList>
            <person name="Chen S."/>
            <person name="Yu Y."/>
            <person name="Wang X."/>
            <person name="Wang S."/>
            <person name="Zhang T."/>
            <person name="Zhou Y."/>
            <person name="He R."/>
            <person name="Meng N."/>
            <person name="Wang Y."/>
            <person name="Liu W."/>
            <person name="Liu Z."/>
            <person name="Liu J."/>
            <person name="Guo Q."/>
            <person name="Huang H."/>
            <person name="Sederoff R.R."/>
            <person name="Wang G."/>
            <person name="Qu G."/>
            <person name="Chen S."/>
        </authorList>
    </citation>
    <scope>NUCLEOTIDE SEQUENCE</scope>
    <source>
        <strain evidence="1">SC-2020</strain>
    </source>
</reference>
<dbReference type="AlphaFoldDB" id="A0AAD6QAZ9"/>
<name>A0AAD6QAZ9_9ROSI</name>
<gene>
    <name evidence="1" type="ORF">NC653_026315</name>
</gene>
<proteinExistence type="predicted"/>